<organism evidence="3">
    <name type="scientific">Capitella teleta</name>
    <name type="common">Polychaete worm</name>
    <dbReference type="NCBI Taxonomy" id="283909"/>
    <lineage>
        <taxon>Eukaryota</taxon>
        <taxon>Metazoa</taxon>
        <taxon>Spiralia</taxon>
        <taxon>Lophotrochozoa</taxon>
        <taxon>Annelida</taxon>
        <taxon>Polychaeta</taxon>
        <taxon>Sedentaria</taxon>
        <taxon>Scolecida</taxon>
        <taxon>Capitellidae</taxon>
        <taxon>Capitella</taxon>
    </lineage>
</organism>
<dbReference type="EMBL" id="KB294357">
    <property type="protein sequence ID" value="ELU14686.1"/>
    <property type="molecule type" value="Genomic_DNA"/>
</dbReference>
<dbReference type="SMART" id="SM00135">
    <property type="entry name" value="LY"/>
    <property type="match status" value="7"/>
</dbReference>
<proteinExistence type="predicted"/>
<dbReference type="InterPro" id="IPR000033">
    <property type="entry name" value="LDLR_classB_rpt"/>
</dbReference>
<evidence type="ECO:0000313" key="3">
    <source>
        <dbReference type="EMBL" id="ELU14686.1"/>
    </source>
</evidence>
<accession>R7VEI8</accession>
<dbReference type="Gene3D" id="2.120.10.30">
    <property type="entry name" value="TolB, C-terminal domain"/>
    <property type="match status" value="3"/>
</dbReference>
<dbReference type="OrthoDB" id="5958943at2759"/>
<dbReference type="SUPFAM" id="SSF63825">
    <property type="entry name" value="YWTD domain"/>
    <property type="match status" value="2"/>
</dbReference>
<reference evidence="3 5" key="2">
    <citation type="journal article" date="2013" name="Nature">
        <title>Insights into bilaterian evolution from three spiralian genomes.</title>
        <authorList>
            <person name="Simakov O."/>
            <person name="Marletaz F."/>
            <person name="Cho S.J."/>
            <person name="Edsinger-Gonzales E."/>
            <person name="Havlak P."/>
            <person name="Hellsten U."/>
            <person name="Kuo D.H."/>
            <person name="Larsson T."/>
            <person name="Lv J."/>
            <person name="Arendt D."/>
            <person name="Savage R."/>
            <person name="Osoegawa K."/>
            <person name="de Jong P."/>
            <person name="Grimwood J."/>
            <person name="Chapman J.A."/>
            <person name="Shapiro H."/>
            <person name="Aerts A."/>
            <person name="Otillar R.P."/>
            <person name="Terry A.Y."/>
            <person name="Boore J.L."/>
            <person name="Grigoriev I.V."/>
            <person name="Lindberg D.R."/>
            <person name="Seaver E.C."/>
            <person name="Weisblat D.A."/>
            <person name="Putnam N.H."/>
            <person name="Rokhsar D.S."/>
        </authorList>
    </citation>
    <scope>NUCLEOTIDE SEQUENCE</scope>
    <source>
        <strain evidence="3 5">I ESC-2004</strain>
    </source>
</reference>
<dbReference type="EnsemblMetazoa" id="CapteT204428">
    <property type="protein sequence ID" value="CapteP204428"/>
    <property type="gene ID" value="CapteG204428"/>
</dbReference>
<evidence type="ECO:0000256" key="1">
    <source>
        <dbReference type="PROSITE-ProRule" id="PRU00461"/>
    </source>
</evidence>
<name>R7VEI8_CAPTE</name>
<sequence length="987" mass="111976">MRIDTRDGQFNTLYGEGIAIVAITFANTQNKLFWSDVSLLTGGIYTADYNIDDVTLTQVTKLNIRNVFEVTSLVLEERSNNLFFCDGVKGTVEVYDYERNLHRIIVATNLKRPRGLVLGLNVPSGVKWIYWNDQATGRIEGCALDGRWRQTVLRDGAGLPNQMTMFRRKLFYVDASENKLMELDPVTGDNKIAVDLNDVTKHVTTGITSCSGSIYLATWNDGTISRINIETGDKKPEDGFAHEEEGRVEVLVRGLGSKRMGNLACYGEELEPAHSPCSNAGCSHLCFPLMTFHSCACPSYGTLFLSTDGHNCSAMVVEPRTRRLYFTNSGSVVINKVAYRWDRIESIYIGDSKAKQGFRHILLQDLEKPRGLFIEENHMYFTTWGKDSAIWRILLSQERAHKLERISSGFDNPNDLYVTMHETNADDKRYELRLLVVDSHFKTRKWENVRHPKSPMNASAYWLSAFDDFVVKKADFHSQIKMPFGVTGENSTNVFFSDWESKAIFQCRDNEKCQPIVTGLSQPMGIQHVWASERTYIPRNLYCAHCERVLLPVCIKDYHHDNPSNVWCDCNSYSSFAKRVENSGCLVPINFILFADLNAIKIINLDTEYSSQHDFKKDPTEVADFRPYIAYQGDAYRANIASVAMVAIDEVYFSDINQKGLYKLSLINGKPTRIYHGEVAADFLAIDPKRERLWWSDFYKGQICSLAITRSAPSLIVEVEGLDRPRGIFFDQKFKYFSGVSCSYVYWTEWGYPARIARKLMDQRDAQIEVLVSGQSLKWPNSLLVQQGNIYALDSAYNEIHQCDITDENDCDSTVSVRFPQHGFDMWGNMTSQTYIFSDWATGTITFQNTLNPMFSLTYASHLMRPAQMQVHNPNGAATHLCRDNPNECDFACAAFPGGASCACGEGQKQAASRIMCIAQEYRLTWDKVNSRFCDDSCTEHSGCYARQKSQIFQCFCDAGYERGVDLSCVVVEAQFPDSRLAPDNVR</sequence>
<protein>
    <recommendedName>
        <fullName evidence="2">EGF-like domain-containing protein</fullName>
    </recommendedName>
</protein>
<gene>
    <name evidence="3" type="ORF">CAPTEDRAFT_204428</name>
</gene>
<reference evidence="4" key="3">
    <citation type="submission" date="2015-06" db="UniProtKB">
        <authorList>
            <consortium name="EnsemblMetazoa"/>
        </authorList>
    </citation>
    <scope>IDENTIFICATION</scope>
</reference>
<dbReference type="Proteomes" id="UP000014760">
    <property type="component" value="Unassembled WGS sequence"/>
</dbReference>
<dbReference type="AlphaFoldDB" id="R7VEI8"/>
<dbReference type="InterPro" id="IPR000742">
    <property type="entry name" value="EGF"/>
</dbReference>
<reference evidence="5" key="1">
    <citation type="submission" date="2012-12" db="EMBL/GenBank/DDBJ databases">
        <authorList>
            <person name="Hellsten U."/>
            <person name="Grimwood J."/>
            <person name="Chapman J.A."/>
            <person name="Shapiro H."/>
            <person name="Aerts A."/>
            <person name="Otillar R.P."/>
            <person name="Terry A.Y."/>
            <person name="Boore J.L."/>
            <person name="Simakov O."/>
            <person name="Marletaz F."/>
            <person name="Cho S.-J."/>
            <person name="Edsinger-Gonzales E."/>
            <person name="Havlak P."/>
            <person name="Kuo D.-H."/>
            <person name="Larsson T."/>
            <person name="Lv J."/>
            <person name="Arendt D."/>
            <person name="Savage R."/>
            <person name="Osoegawa K."/>
            <person name="de Jong P."/>
            <person name="Lindberg D.R."/>
            <person name="Seaver E.C."/>
            <person name="Weisblat D.A."/>
            <person name="Putnam N.H."/>
            <person name="Grigoriev I.V."/>
            <person name="Rokhsar D.S."/>
        </authorList>
    </citation>
    <scope>NUCLEOTIDE SEQUENCE</scope>
    <source>
        <strain evidence="5">I ESC-2004</strain>
    </source>
</reference>
<dbReference type="EMBL" id="AMQN01004772">
    <property type="status" value="NOT_ANNOTATED_CDS"/>
    <property type="molecule type" value="Genomic_DNA"/>
</dbReference>
<dbReference type="PANTHER" id="PTHR46513:SF13">
    <property type="entry name" value="EGF-LIKE DOMAIN-CONTAINING PROTEIN"/>
    <property type="match status" value="1"/>
</dbReference>
<evidence type="ECO:0000313" key="5">
    <source>
        <dbReference type="Proteomes" id="UP000014760"/>
    </source>
</evidence>
<dbReference type="PROSITE" id="PS01186">
    <property type="entry name" value="EGF_2"/>
    <property type="match status" value="1"/>
</dbReference>
<evidence type="ECO:0000313" key="4">
    <source>
        <dbReference type="EnsemblMetazoa" id="CapteP204428"/>
    </source>
</evidence>
<dbReference type="HOGENOM" id="CLU_302325_0_0_1"/>
<dbReference type="PROSITE" id="PS51120">
    <property type="entry name" value="LDLRB"/>
    <property type="match status" value="1"/>
</dbReference>
<dbReference type="InterPro" id="IPR011042">
    <property type="entry name" value="6-blade_b-propeller_TolB-like"/>
</dbReference>
<evidence type="ECO:0000259" key="2">
    <source>
        <dbReference type="PROSITE" id="PS01186"/>
    </source>
</evidence>
<dbReference type="InterPro" id="IPR050778">
    <property type="entry name" value="Cueball_EGF_LRP_Nidogen"/>
</dbReference>
<dbReference type="STRING" id="283909.R7VEI8"/>
<feature type="domain" description="EGF-like" evidence="2">
    <location>
        <begin position="955"/>
        <end position="969"/>
    </location>
</feature>
<dbReference type="OMA" id="HNMGSER"/>
<feature type="repeat" description="LDL-receptor class B" evidence="1">
    <location>
        <begin position="127"/>
        <end position="169"/>
    </location>
</feature>
<dbReference type="PANTHER" id="PTHR46513">
    <property type="entry name" value="VITELLOGENIN RECEPTOR-LIKE PROTEIN-RELATED-RELATED"/>
    <property type="match status" value="1"/>
</dbReference>
<keyword evidence="5" id="KW-1185">Reference proteome</keyword>
<dbReference type="SUPFAM" id="SSF75011">
    <property type="entry name" value="3-carboxy-cis,cis-mucoante lactonizing enzyme"/>
    <property type="match status" value="1"/>
</dbReference>